<keyword evidence="4" id="KW-1185">Reference proteome</keyword>
<dbReference type="SMART" id="SM00912">
    <property type="entry name" value="Haemagg_act"/>
    <property type="match status" value="1"/>
</dbReference>
<dbReference type="Gene3D" id="2.160.20.10">
    <property type="entry name" value="Single-stranded right-handed beta-helix, Pectin lyase-like"/>
    <property type="match status" value="6"/>
</dbReference>
<reference evidence="3" key="2">
    <citation type="journal article" date="2019" name="Genome Biol. Evol.">
        <title>Day and night: Metabolic profiles and evolutionary relationships of six axenic non-marine cyanobacteria.</title>
        <authorList>
            <person name="Will S.E."/>
            <person name="Henke P."/>
            <person name="Boedeker C."/>
            <person name="Huang S."/>
            <person name="Brinkmann H."/>
            <person name="Rohde M."/>
            <person name="Jarek M."/>
            <person name="Friedl T."/>
            <person name="Seufert S."/>
            <person name="Schumacher M."/>
            <person name="Overmann J."/>
            <person name="Neumann-Schaal M."/>
            <person name="Petersen J."/>
        </authorList>
    </citation>
    <scope>NUCLEOTIDE SEQUENCE [LARGE SCALE GENOMIC DNA]</scope>
    <source>
        <strain evidence="3">PCC 7102</strain>
    </source>
</reference>
<comment type="caution">
    <text evidence="3">The sequence shown here is derived from an EMBL/GenBank/DDBJ whole genome shotgun (WGS) entry which is preliminary data.</text>
</comment>
<sequence>MNKNKDLLHSLLLCAFLSLSSTSVHAQITPDNTLGAEASKLTPNVLINGASADLINGGALRGNNLFHSFSEFNIKNGQGVYFANPSRVVNILTRVTGSNASNILGTLGVDGGANLFLINPNGILFGQNARLDIGGSFVGTTANGVQFGNQGNFSASAPKVPGLLTINPSALFFNQINPNAAIVNKSVAPVNFNSAGFIVFGLQVPDGKSLLLVGGNVSMDGGELNALGGRVELGGLAEPGTVALDINNDNFRLSFPEQVTRASVSLINQAQVHVESAGGGDITINAQNIEILGGSGLLSGIGLGLEAPTNVAGNITLNATGEIKVAGTRSGIRNVVQSGAKGNGGNIAIDTGFFNVFDGGIVVASTFGQGNAGNITVNATGAVSLKDAAMFSSIEAGAVGKGGNISINAASLSLANVAQLLTATRAASRNQPAGKGSAGDVDVKVTGVIDIAGKRNEIRSGIFSNIEAGAEGQGGNITIDTDSFKLRDGAQLLASTFGIGDGGNVKVTASNSVSLMDNAAIGSTVEASGVGKAGNIIIDAATLSLQNSAKVLTYTNGVSDTQGSVSLDAGNVNVKVTGAINIADEKNTSNSGIFTYVEPGAKGNGGNITIDTGSLNLRDGAQLSASTFGIGSAGNVTVNAKDSVQITDALILSTVGAGGTGKGGNININAASLSLTNIAQLLTATLSASGTQGAGRGNAGDVNVKVTGIVDIAGKKDTSSSGIFSRIETGAEGNGGNITIDAGSFNLQDGAQLEAGTFGIGNAGNITVTATGDISLINNALITSTVGAGGVGKGGNITINAATLSLLRGAQLQTFTQEASNTKVAGRGDAGNVNIKVIGAVDIAGKRDDMFPSAIFSSVNTGAEGNGGNITIDAGFFNLRSGAQLATSTTGMGNAGSVTVTAKDFVFLADGNIFSTVEAGGVGKGGNITIDAASLSLLEGAQLLTSTREASNTQLPGRGNAGNVNVKVQGVVNIAGKTDKLLSAIRSSVETGAVGNGGNITIDTDSFKLLDGAQLFASTFGQGNAGNVTVTAKNSVFLVNNALITSSVGAGGVGKGGNININAATLTLRDVAQLQTTTYGASSTQGAGKGDAGNVNVKVFGEVDIAGKKDMFSSAIFSYTEKGTEGNGGNITINAGSFKLQDGAFLSAATSGIGNAGNITLTAKDSIFIADKARIGSTLEAGGVGKGGNIDVNAATLTLLNSSILASSTFGQGNAGDIAVRAKDAVSFSGSSYVASTVEAGSVGKGGNIDINTVTLTLRDGAQILTGTKATTQGAGRGDAGNVKVIVTDVVDIAGIKDTFPSGIFSSVETGTEGNGGNITIDASSFKLHSEAELQTSTYGIGNAGNVTLIVKDNISLVEADIFSAVEAGGVGKGGNIDINAASLSLYGAQIATGTRGVSATQGAGRGDAGNVNVKASGEVNIAGLKNGFSSGIFSSVQLDTVGNGGDITISADSFKLQDGAILNARTENDNRGGNITVNTNVFKALTGGQLITTTSRNGRAGKIESEKFQGSSKYELPILEINLQTSPALKSNIE</sequence>
<dbReference type="Proteomes" id="UP000271624">
    <property type="component" value="Unassembled WGS sequence"/>
</dbReference>
<evidence type="ECO:0000313" key="3">
    <source>
        <dbReference type="EMBL" id="RUS92885.1"/>
    </source>
</evidence>
<organism evidence="3 4">
    <name type="scientific">Dulcicalothrix desertica PCC 7102</name>
    <dbReference type="NCBI Taxonomy" id="232991"/>
    <lineage>
        <taxon>Bacteria</taxon>
        <taxon>Bacillati</taxon>
        <taxon>Cyanobacteriota</taxon>
        <taxon>Cyanophyceae</taxon>
        <taxon>Nostocales</taxon>
        <taxon>Calotrichaceae</taxon>
        <taxon>Dulcicalothrix</taxon>
    </lineage>
</organism>
<evidence type="ECO:0000259" key="2">
    <source>
        <dbReference type="SMART" id="SM00912"/>
    </source>
</evidence>
<proteinExistence type="predicted"/>
<feature type="chain" id="PRO_5030083688" description="Filamentous haemagglutinin FhaB/tRNA nuclease CdiA-like TPS domain-containing protein" evidence="1">
    <location>
        <begin position="27"/>
        <end position="1535"/>
    </location>
</feature>
<keyword evidence="1" id="KW-0732">Signal</keyword>
<dbReference type="SUPFAM" id="SSF51126">
    <property type="entry name" value="Pectin lyase-like"/>
    <property type="match status" value="9"/>
</dbReference>
<dbReference type="InterPro" id="IPR011050">
    <property type="entry name" value="Pectin_lyase_fold/virulence"/>
</dbReference>
<dbReference type="NCBIfam" id="TIGR01901">
    <property type="entry name" value="adhes_NPXG"/>
    <property type="match status" value="1"/>
</dbReference>
<protein>
    <recommendedName>
        <fullName evidence="2">Filamentous haemagglutinin FhaB/tRNA nuclease CdiA-like TPS domain-containing protein</fullName>
    </recommendedName>
</protein>
<reference evidence="3" key="1">
    <citation type="submission" date="2018-12" db="EMBL/GenBank/DDBJ databases">
        <authorList>
            <person name="Will S."/>
            <person name="Neumann-Schaal M."/>
            <person name="Henke P."/>
        </authorList>
    </citation>
    <scope>NUCLEOTIDE SEQUENCE</scope>
    <source>
        <strain evidence="3">PCC 7102</strain>
    </source>
</reference>
<dbReference type="OrthoDB" id="501088at2"/>
<gene>
    <name evidence="3" type="ORF">DSM106972_097800</name>
</gene>
<dbReference type="EMBL" id="RSCL01000066">
    <property type="protein sequence ID" value="RUS92885.1"/>
    <property type="molecule type" value="Genomic_DNA"/>
</dbReference>
<evidence type="ECO:0000256" key="1">
    <source>
        <dbReference type="SAM" id="SignalP"/>
    </source>
</evidence>
<dbReference type="RefSeq" id="WP_127087673.1">
    <property type="nucleotide sequence ID" value="NZ_RSCL01000066.1"/>
</dbReference>
<accession>A0A3S5K2P5</accession>
<feature type="domain" description="Filamentous haemagglutinin FhaB/tRNA nuclease CdiA-like TPS" evidence="2">
    <location>
        <begin position="38"/>
        <end position="148"/>
    </location>
</feature>
<evidence type="ECO:0000313" key="4">
    <source>
        <dbReference type="Proteomes" id="UP000271624"/>
    </source>
</evidence>
<name>A0A3S5K2P5_9CYAN</name>
<feature type="signal peptide" evidence="1">
    <location>
        <begin position="1"/>
        <end position="26"/>
    </location>
</feature>
<dbReference type="InterPro" id="IPR012334">
    <property type="entry name" value="Pectin_lyas_fold"/>
</dbReference>
<dbReference type="InterPro" id="IPR008638">
    <property type="entry name" value="FhaB/CdiA-like_TPS"/>
</dbReference>
<dbReference type="Pfam" id="PF05860">
    <property type="entry name" value="TPS"/>
    <property type="match status" value="1"/>
</dbReference>